<dbReference type="GO" id="GO:0004485">
    <property type="term" value="F:methylcrotonoyl-CoA carboxylase activity"/>
    <property type="evidence" value="ECO:0007669"/>
    <property type="project" value="TreeGrafter"/>
</dbReference>
<dbReference type="SUPFAM" id="SSF52096">
    <property type="entry name" value="ClpP/crotonase"/>
    <property type="match status" value="1"/>
</dbReference>
<dbReference type="Gene3D" id="3.90.226.10">
    <property type="entry name" value="2-enoyl-CoA Hydratase, Chain A, domain 1"/>
    <property type="match status" value="1"/>
</dbReference>
<dbReference type="Proteomes" id="UP000612362">
    <property type="component" value="Unassembled WGS sequence"/>
</dbReference>
<dbReference type="InterPro" id="IPR045190">
    <property type="entry name" value="MCCB/AccD1-like"/>
</dbReference>
<dbReference type="PROSITE" id="PS50980">
    <property type="entry name" value="COA_CT_NTER"/>
    <property type="match status" value="1"/>
</dbReference>
<dbReference type="InterPro" id="IPR034733">
    <property type="entry name" value="AcCoA_carboxyl_beta"/>
</dbReference>
<evidence type="ECO:0000259" key="1">
    <source>
        <dbReference type="PROSITE" id="PS50980"/>
    </source>
</evidence>
<keyword evidence="3" id="KW-1185">Reference proteome</keyword>
<gene>
    <name evidence="2" type="ORF">KSX_08210</name>
</gene>
<organism evidence="2 3">
    <name type="scientific">Ktedonospora formicarum</name>
    <dbReference type="NCBI Taxonomy" id="2778364"/>
    <lineage>
        <taxon>Bacteria</taxon>
        <taxon>Bacillati</taxon>
        <taxon>Chloroflexota</taxon>
        <taxon>Ktedonobacteria</taxon>
        <taxon>Ktedonobacterales</taxon>
        <taxon>Ktedonobacteraceae</taxon>
        <taxon>Ktedonospora</taxon>
    </lineage>
</organism>
<sequence length="119" mass="13244">MALLESRIDTHAPAYQENTQYFQQLLDQLQQDIQKVQQGGGSEALARHRKRNKLLARERVQLLCDPDTPFLELSPLAAWDMYENEAPSAGIVTGIGVVEGQECVIVANDATVKGEHISR</sequence>
<evidence type="ECO:0000313" key="3">
    <source>
        <dbReference type="Proteomes" id="UP000612362"/>
    </source>
</evidence>
<dbReference type="EMBL" id="BNJF01000001">
    <property type="protein sequence ID" value="GHO42658.1"/>
    <property type="molecule type" value="Genomic_DNA"/>
</dbReference>
<protein>
    <recommendedName>
        <fullName evidence="1">CoA carboxyltransferase N-terminal domain-containing protein</fullName>
    </recommendedName>
</protein>
<dbReference type="GO" id="GO:1905202">
    <property type="term" value="C:methylcrotonoyl-CoA carboxylase complex"/>
    <property type="evidence" value="ECO:0007669"/>
    <property type="project" value="TreeGrafter"/>
</dbReference>
<dbReference type="GO" id="GO:0006552">
    <property type="term" value="P:L-leucine catabolic process"/>
    <property type="evidence" value="ECO:0007669"/>
    <property type="project" value="TreeGrafter"/>
</dbReference>
<dbReference type="InterPro" id="IPR029045">
    <property type="entry name" value="ClpP/crotonase-like_dom_sf"/>
</dbReference>
<reference evidence="2" key="1">
    <citation type="submission" date="2020-10" db="EMBL/GenBank/DDBJ databases">
        <title>Taxonomic study of unclassified bacteria belonging to the class Ktedonobacteria.</title>
        <authorList>
            <person name="Yabe S."/>
            <person name="Wang C.M."/>
            <person name="Zheng Y."/>
            <person name="Sakai Y."/>
            <person name="Cavaletti L."/>
            <person name="Monciardini P."/>
            <person name="Donadio S."/>
        </authorList>
    </citation>
    <scope>NUCLEOTIDE SEQUENCE</scope>
    <source>
        <strain evidence="2">SOSP1-1</strain>
    </source>
</reference>
<evidence type="ECO:0000313" key="2">
    <source>
        <dbReference type="EMBL" id="GHO42658.1"/>
    </source>
</evidence>
<dbReference type="AlphaFoldDB" id="A0A8J3MQJ3"/>
<dbReference type="Pfam" id="PF01039">
    <property type="entry name" value="Carboxyl_trans"/>
    <property type="match status" value="1"/>
</dbReference>
<name>A0A8J3MQJ3_9CHLR</name>
<dbReference type="PANTHER" id="PTHR22855:SF13">
    <property type="entry name" value="METHYLCROTONOYL-COA CARBOXYLASE BETA CHAIN, MITOCHONDRIAL"/>
    <property type="match status" value="1"/>
</dbReference>
<proteinExistence type="predicted"/>
<accession>A0A8J3MQJ3</accession>
<dbReference type="PANTHER" id="PTHR22855">
    <property type="entry name" value="ACETYL, PROPIONYL, PYRUVATE, AND GLUTACONYL CARBOXYLASE-RELATED"/>
    <property type="match status" value="1"/>
</dbReference>
<dbReference type="InterPro" id="IPR011762">
    <property type="entry name" value="COA_CT_N"/>
</dbReference>
<comment type="caution">
    <text evidence="2">The sequence shown here is derived from an EMBL/GenBank/DDBJ whole genome shotgun (WGS) entry which is preliminary data.</text>
</comment>
<feature type="domain" description="CoA carboxyltransferase N-terminal" evidence="1">
    <location>
        <begin position="22"/>
        <end position="119"/>
    </location>
</feature>